<dbReference type="InterPro" id="IPR011009">
    <property type="entry name" value="Kinase-like_dom_sf"/>
</dbReference>
<dbReference type="GO" id="GO:0005524">
    <property type="term" value="F:ATP binding"/>
    <property type="evidence" value="ECO:0007669"/>
    <property type="project" value="InterPro"/>
</dbReference>
<organism evidence="2 3">
    <name type="scientific">Moniliophthora roreri</name>
    <name type="common">Frosty pod rot fungus</name>
    <name type="synonym">Monilia roreri</name>
    <dbReference type="NCBI Taxonomy" id="221103"/>
    <lineage>
        <taxon>Eukaryota</taxon>
        <taxon>Fungi</taxon>
        <taxon>Dikarya</taxon>
        <taxon>Basidiomycota</taxon>
        <taxon>Agaricomycotina</taxon>
        <taxon>Agaricomycetes</taxon>
        <taxon>Agaricomycetidae</taxon>
        <taxon>Agaricales</taxon>
        <taxon>Marasmiineae</taxon>
        <taxon>Marasmiaceae</taxon>
        <taxon>Moniliophthora</taxon>
    </lineage>
</organism>
<dbReference type="InterPro" id="IPR008271">
    <property type="entry name" value="Ser/Thr_kinase_AS"/>
</dbReference>
<dbReference type="Gene3D" id="1.10.510.10">
    <property type="entry name" value="Transferase(Phosphotransferase) domain 1"/>
    <property type="match status" value="1"/>
</dbReference>
<dbReference type="EMBL" id="LATX01001734">
    <property type="protein sequence ID" value="KTB38709.1"/>
    <property type="molecule type" value="Genomic_DNA"/>
</dbReference>
<dbReference type="SUPFAM" id="SSF56112">
    <property type="entry name" value="Protein kinase-like (PK-like)"/>
    <property type="match status" value="1"/>
</dbReference>
<dbReference type="GO" id="GO:0004674">
    <property type="term" value="F:protein serine/threonine kinase activity"/>
    <property type="evidence" value="ECO:0007669"/>
    <property type="project" value="TreeGrafter"/>
</dbReference>
<dbReference type="Pfam" id="PF00069">
    <property type="entry name" value="Pkinase"/>
    <property type="match status" value="1"/>
</dbReference>
<feature type="domain" description="Protein kinase" evidence="1">
    <location>
        <begin position="62"/>
        <end position="333"/>
    </location>
</feature>
<evidence type="ECO:0000313" key="3">
    <source>
        <dbReference type="Proteomes" id="UP000054988"/>
    </source>
</evidence>
<gene>
    <name evidence="2" type="ORF">WG66_8714</name>
</gene>
<dbReference type="GO" id="GO:0044773">
    <property type="term" value="P:mitotic DNA damage checkpoint signaling"/>
    <property type="evidence" value="ECO:0007669"/>
    <property type="project" value="TreeGrafter"/>
</dbReference>
<dbReference type="SMART" id="SM00220">
    <property type="entry name" value="S_TKc"/>
    <property type="match status" value="1"/>
</dbReference>
<evidence type="ECO:0000313" key="2">
    <source>
        <dbReference type="EMBL" id="KTB38709.1"/>
    </source>
</evidence>
<dbReference type="PANTHER" id="PTHR44167:SF24">
    <property type="entry name" value="SERINE_THREONINE-PROTEIN KINASE CHK2"/>
    <property type="match status" value="1"/>
</dbReference>
<dbReference type="GO" id="GO:0005634">
    <property type="term" value="C:nucleus"/>
    <property type="evidence" value="ECO:0007669"/>
    <property type="project" value="TreeGrafter"/>
</dbReference>
<name>A0A0W0FR44_MONRR</name>
<dbReference type="Proteomes" id="UP000054988">
    <property type="component" value="Unassembled WGS sequence"/>
</dbReference>
<accession>A0A0W0FR44</accession>
<proteinExistence type="predicted"/>
<sequence length="380" mass="43873">MANAAGDQPDAFQYLSDGFLGGLLESELFWRDNSEWLEKRGYGLRPRYRRGWTPSWIKSKQSPLSCEDGPGSLSHNVVDARRISDGAIVVLKRVNARDPSGPELKMGPLFSTEPFASDTRNHCIPIYETLDLPNTDEEALIVMPYLRDWDFPLFDTIGEVVEFCRQVFEGLQFMHEHHIAHNDIKFNNIMMDSSPLYNYPMHPVHVHRSYDWKRWLDPKTRTRRPVKYYFIDFDLCEKYDPADGPALKAPGYGGDKTVPEYRYPERLCDPFAVDVYCLGNALRSQLVGGAPDGELARNTSFAFMQPLIDDMTQSDPEKRPKTDQVISRFSDIVAGMNQWQLRSPIWQDNSFRGRFVKKPSHWCRHLYNMITRVPAIPTLK</sequence>
<comment type="caution">
    <text evidence="2">The sequence shown here is derived from an EMBL/GenBank/DDBJ whole genome shotgun (WGS) entry which is preliminary data.</text>
</comment>
<reference evidence="2 3" key="1">
    <citation type="submission" date="2015-12" db="EMBL/GenBank/DDBJ databases">
        <title>Draft genome sequence of Moniliophthora roreri, the causal agent of frosty pod rot of cacao.</title>
        <authorList>
            <person name="Aime M.C."/>
            <person name="Diaz-Valderrama J.R."/>
            <person name="Kijpornyongpan T."/>
            <person name="Phillips-Mora W."/>
        </authorList>
    </citation>
    <scope>NUCLEOTIDE SEQUENCE [LARGE SCALE GENOMIC DNA]</scope>
    <source>
        <strain evidence="2 3">MCA 2952</strain>
    </source>
</reference>
<dbReference type="AlphaFoldDB" id="A0A0W0FR44"/>
<protein>
    <recommendedName>
        <fullName evidence="1">Protein kinase domain-containing protein</fullName>
    </recommendedName>
</protein>
<dbReference type="eggNOG" id="ENOG502SIC4">
    <property type="taxonomic scope" value="Eukaryota"/>
</dbReference>
<dbReference type="PROSITE" id="PS50011">
    <property type="entry name" value="PROTEIN_KINASE_DOM"/>
    <property type="match status" value="1"/>
</dbReference>
<dbReference type="PANTHER" id="PTHR44167">
    <property type="entry name" value="OVARIAN-SPECIFIC SERINE/THREONINE-PROTEIN KINASE LOK-RELATED"/>
    <property type="match status" value="1"/>
</dbReference>
<dbReference type="PROSITE" id="PS00108">
    <property type="entry name" value="PROTEIN_KINASE_ST"/>
    <property type="match status" value="1"/>
</dbReference>
<evidence type="ECO:0000259" key="1">
    <source>
        <dbReference type="PROSITE" id="PS50011"/>
    </source>
</evidence>
<dbReference type="InterPro" id="IPR000719">
    <property type="entry name" value="Prot_kinase_dom"/>
</dbReference>